<feature type="region of interest" description="Disordered" evidence="17">
    <location>
        <begin position="64"/>
        <end position="102"/>
    </location>
</feature>
<dbReference type="Pfam" id="PF08649">
    <property type="entry name" value="DASH_Dad1"/>
    <property type="match status" value="1"/>
</dbReference>
<accession>A0A9P0VXV9</accession>
<feature type="compositionally biased region" description="Acidic residues" evidence="17">
    <location>
        <begin position="75"/>
        <end position="102"/>
    </location>
</feature>
<keyword evidence="12" id="KW-0206">Cytoskeleton</keyword>
<evidence type="ECO:0000256" key="17">
    <source>
        <dbReference type="SAM" id="MobiDB-lite"/>
    </source>
</evidence>
<evidence type="ECO:0000256" key="2">
    <source>
        <dbReference type="ARBA" id="ARBA00004186"/>
    </source>
</evidence>
<reference evidence="18" key="1">
    <citation type="submission" date="2022-03" db="EMBL/GenBank/DDBJ databases">
        <authorList>
            <person name="Legras J.-L."/>
            <person name="Devillers H."/>
            <person name="Grondin C."/>
        </authorList>
    </citation>
    <scope>NUCLEOTIDE SEQUENCE</scope>
    <source>
        <strain evidence="18">CLIB 1423</strain>
    </source>
</reference>
<evidence type="ECO:0000256" key="3">
    <source>
        <dbReference type="ARBA" id="ARBA00004629"/>
    </source>
</evidence>
<protein>
    <recommendedName>
        <fullName evidence="5">DASH complex subunit DAD1</fullName>
    </recommendedName>
    <alternativeName>
        <fullName evidence="16">Outer kinetochore protein DAD1</fullName>
    </alternativeName>
</protein>
<keyword evidence="13" id="KW-0539">Nucleus</keyword>
<dbReference type="GO" id="GO:0051010">
    <property type="term" value="F:microtubule plus-end binding"/>
    <property type="evidence" value="ECO:0007669"/>
    <property type="project" value="TreeGrafter"/>
</dbReference>
<keyword evidence="14" id="KW-0131">Cell cycle</keyword>
<dbReference type="AlphaFoldDB" id="A0A9P0VXV9"/>
<evidence type="ECO:0000313" key="19">
    <source>
        <dbReference type="Proteomes" id="UP000837801"/>
    </source>
</evidence>
<dbReference type="PANTHER" id="PTHR28025:SF1">
    <property type="entry name" value="DASH COMPLEX SUBUNIT DAD1"/>
    <property type="match status" value="1"/>
</dbReference>
<evidence type="ECO:0000256" key="4">
    <source>
        <dbReference type="ARBA" id="ARBA00010146"/>
    </source>
</evidence>
<keyword evidence="11" id="KW-0995">Kinetochore</keyword>
<dbReference type="GO" id="GO:0042729">
    <property type="term" value="C:DASH complex"/>
    <property type="evidence" value="ECO:0007669"/>
    <property type="project" value="InterPro"/>
</dbReference>
<dbReference type="GO" id="GO:0051301">
    <property type="term" value="P:cell division"/>
    <property type="evidence" value="ECO:0007669"/>
    <property type="project" value="UniProtKB-KW"/>
</dbReference>
<dbReference type="OrthoDB" id="5566853at2759"/>
<comment type="subcellular location">
    <subcellularLocation>
        <location evidence="3">Chromosome</location>
        <location evidence="3">Centromere</location>
        <location evidence="3">Kinetochore</location>
    </subcellularLocation>
    <subcellularLocation>
        <location evidence="2">Cytoplasm</location>
        <location evidence="2">Cytoskeleton</location>
        <location evidence="2">Spindle</location>
    </subcellularLocation>
    <subcellularLocation>
        <location evidence="1">Nucleus</location>
    </subcellularLocation>
</comment>
<evidence type="ECO:0000256" key="14">
    <source>
        <dbReference type="ARBA" id="ARBA00023306"/>
    </source>
</evidence>
<evidence type="ECO:0000256" key="10">
    <source>
        <dbReference type="ARBA" id="ARBA00022776"/>
    </source>
</evidence>
<keyword evidence="6" id="KW-0158">Chromosome</keyword>
<dbReference type="PANTHER" id="PTHR28025">
    <property type="entry name" value="DASH COMPLEX SUBUNIT DAD1"/>
    <property type="match status" value="1"/>
</dbReference>
<sequence length="102" mass="11821">MSENTYFEKHRDLLIQEIGISMESVIYHLDTLNRSLTSSISVGKEFDDVARLWSHFYDGARQLKERKSNNGTDSQDVDSEKGEDEGEVREDDELYESAEDIR</sequence>
<dbReference type="EMBL" id="CAKXYY010000006">
    <property type="protein sequence ID" value="CAH2352296.1"/>
    <property type="molecule type" value="Genomic_DNA"/>
</dbReference>
<evidence type="ECO:0000256" key="11">
    <source>
        <dbReference type="ARBA" id="ARBA00022838"/>
    </source>
</evidence>
<gene>
    <name evidence="18" type="ORF">CLIB1423_06S03202</name>
</gene>
<evidence type="ECO:0000256" key="8">
    <source>
        <dbReference type="ARBA" id="ARBA00022618"/>
    </source>
</evidence>
<proteinExistence type="inferred from homology"/>
<evidence type="ECO:0000256" key="16">
    <source>
        <dbReference type="ARBA" id="ARBA00030566"/>
    </source>
</evidence>
<evidence type="ECO:0000256" key="15">
    <source>
        <dbReference type="ARBA" id="ARBA00023328"/>
    </source>
</evidence>
<keyword evidence="7" id="KW-0963">Cytoplasm</keyword>
<evidence type="ECO:0000256" key="12">
    <source>
        <dbReference type="ARBA" id="ARBA00023212"/>
    </source>
</evidence>
<dbReference type="InterPro" id="IPR013958">
    <property type="entry name" value="DASH_Dad1"/>
</dbReference>
<evidence type="ECO:0000256" key="5">
    <source>
        <dbReference type="ARBA" id="ARBA00020261"/>
    </source>
</evidence>
<dbReference type="GO" id="GO:0044732">
    <property type="term" value="C:mitotic spindle pole body"/>
    <property type="evidence" value="ECO:0007669"/>
    <property type="project" value="TreeGrafter"/>
</dbReference>
<dbReference type="GO" id="GO:0072686">
    <property type="term" value="C:mitotic spindle"/>
    <property type="evidence" value="ECO:0007669"/>
    <property type="project" value="InterPro"/>
</dbReference>
<dbReference type="GO" id="GO:0005876">
    <property type="term" value="C:spindle microtubule"/>
    <property type="evidence" value="ECO:0007669"/>
    <property type="project" value="TreeGrafter"/>
</dbReference>
<keyword evidence="15" id="KW-0137">Centromere</keyword>
<dbReference type="Proteomes" id="UP000837801">
    <property type="component" value="Unassembled WGS sequence"/>
</dbReference>
<name>A0A9P0VXV9_9ASCO</name>
<evidence type="ECO:0000313" key="18">
    <source>
        <dbReference type="EMBL" id="CAH2352296.1"/>
    </source>
</evidence>
<evidence type="ECO:0000256" key="13">
    <source>
        <dbReference type="ARBA" id="ARBA00023242"/>
    </source>
</evidence>
<comment type="similarity">
    <text evidence="4">Belongs to the DASH complex DAD1 family.</text>
</comment>
<keyword evidence="9" id="KW-0493">Microtubule</keyword>
<evidence type="ECO:0000256" key="7">
    <source>
        <dbReference type="ARBA" id="ARBA00022490"/>
    </source>
</evidence>
<keyword evidence="19" id="KW-1185">Reference proteome</keyword>
<evidence type="ECO:0000256" key="1">
    <source>
        <dbReference type="ARBA" id="ARBA00004123"/>
    </source>
</evidence>
<organism evidence="18 19">
    <name type="scientific">[Candida] railenensis</name>
    <dbReference type="NCBI Taxonomy" id="45579"/>
    <lineage>
        <taxon>Eukaryota</taxon>
        <taxon>Fungi</taxon>
        <taxon>Dikarya</taxon>
        <taxon>Ascomycota</taxon>
        <taxon>Saccharomycotina</taxon>
        <taxon>Pichiomycetes</taxon>
        <taxon>Debaryomycetaceae</taxon>
        <taxon>Kurtzmaniella</taxon>
    </lineage>
</organism>
<evidence type="ECO:0000256" key="9">
    <source>
        <dbReference type="ARBA" id="ARBA00022701"/>
    </source>
</evidence>
<comment type="caution">
    <text evidence="18">The sequence shown here is derived from an EMBL/GenBank/DDBJ whole genome shotgun (WGS) entry which is preliminary data.</text>
</comment>
<keyword evidence="8" id="KW-0132">Cell division</keyword>
<keyword evidence="10" id="KW-0498">Mitosis</keyword>
<evidence type="ECO:0000256" key="6">
    <source>
        <dbReference type="ARBA" id="ARBA00022454"/>
    </source>
</evidence>